<keyword evidence="1" id="KW-0349">Heme</keyword>
<accession>A0A4Q7TZS8</accession>
<reference evidence="6 7" key="1">
    <citation type="journal article" date="2015" name="Stand. Genomic Sci.">
        <title>Genomic Encyclopedia of Bacterial and Archaeal Type Strains, Phase III: the genomes of soil and plant-associated and newly described type strains.</title>
        <authorList>
            <person name="Whitman W.B."/>
            <person name="Woyke T."/>
            <person name="Klenk H.P."/>
            <person name="Zhou Y."/>
            <person name="Lilburn T.G."/>
            <person name="Beck B.J."/>
            <person name="De Vos P."/>
            <person name="Vandamme P."/>
            <person name="Eisen J.A."/>
            <person name="Garrity G."/>
            <person name="Hugenholtz P."/>
            <person name="Kyrpides N.C."/>
        </authorList>
    </citation>
    <scope>NUCLEOTIDE SEQUENCE [LARGE SCALE GENOMIC DNA]</scope>
    <source>
        <strain evidence="6 7">RF6</strain>
    </source>
</reference>
<dbReference type="InterPro" id="IPR002051">
    <property type="entry name" value="Haem_Oase"/>
</dbReference>
<evidence type="ECO:0000256" key="3">
    <source>
        <dbReference type="ARBA" id="ARBA00023004"/>
    </source>
</evidence>
<dbReference type="GO" id="GO:0004392">
    <property type="term" value="F:heme oxygenase (decyclizing) activity"/>
    <property type="evidence" value="ECO:0007669"/>
    <property type="project" value="InterPro"/>
</dbReference>
<dbReference type="CDD" id="cd19165">
    <property type="entry name" value="HemeO"/>
    <property type="match status" value="1"/>
</dbReference>
<dbReference type="RefSeq" id="WP_337248750.1">
    <property type="nucleotide sequence ID" value="NZ_QYAG01000001.1"/>
</dbReference>
<keyword evidence="2" id="KW-0479">Metal-binding</keyword>
<proteinExistence type="predicted"/>
<keyword evidence="3" id="KW-0408">Iron</keyword>
<dbReference type="Gene3D" id="3.20.180.10">
    <property type="entry name" value="PNP-oxidase-like"/>
    <property type="match status" value="1"/>
</dbReference>
<protein>
    <submittedName>
        <fullName evidence="6">Heme oxygenase</fullName>
    </submittedName>
</protein>
<dbReference type="PANTHER" id="PTHR10720:SF0">
    <property type="entry name" value="HEME OXYGENASE"/>
    <property type="match status" value="1"/>
</dbReference>
<dbReference type="SUPFAM" id="SSF48613">
    <property type="entry name" value="Heme oxygenase-like"/>
    <property type="match status" value="1"/>
</dbReference>
<gene>
    <name evidence="6" type="ORF">EV139_0787</name>
</gene>
<sequence>MTIFTDDVVAAVTGHMNGDHTDDNLLIARAFGYPDATQSRMVGVSGDGGEWAVTDAAGEHQLSVAWPGGAISERPEIRRQVVELYKVACDKLGISPRDEHAPAAENAGHEHGGAAAGAQAHGGHGHGGHGHGDAHPHAGGRHGAPAEEHEGPQPFSSVIRESSWSDHSDSEGATFMEDIMRGIGTKQDYIDLVAQHFFMYEALEAAATQLSADPAFADFHPAALVRMPALEADLLHLVGADWRERISPVPATAAYAARIREIADEGWAAGIVAHHYTRYLGDLSGGQMIARRVAKQHELSSEGIEFYDFTDLGSIADFKTGYRAALDALGERLDDAERARMLDEVRAAYAFNTAVFVDLGAAKAAAA</sequence>
<evidence type="ECO:0000259" key="5">
    <source>
        <dbReference type="Pfam" id="PF10615"/>
    </source>
</evidence>
<dbReference type="GO" id="GO:0046872">
    <property type="term" value="F:metal ion binding"/>
    <property type="evidence" value="ECO:0007669"/>
    <property type="project" value="UniProtKB-KW"/>
</dbReference>
<evidence type="ECO:0000256" key="1">
    <source>
        <dbReference type="ARBA" id="ARBA00022617"/>
    </source>
</evidence>
<dbReference type="GO" id="GO:0006979">
    <property type="term" value="P:response to oxidative stress"/>
    <property type="evidence" value="ECO:0007669"/>
    <property type="project" value="TreeGrafter"/>
</dbReference>
<feature type="domain" description="DUF2470" evidence="5">
    <location>
        <begin position="12"/>
        <end position="84"/>
    </location>
</feature>
<name>A0A4Q7TZS8_9MICO</name>
<dbReference type="Pfam" id="PF01126">
    <property type="entry name" value="Heme_oxygenase"/>
    <property type="match status" value="1"/>
</dbReference>
<dbReference type="PRINTS" id="PR00088">
    <property type="entry name" value="HAEMOXYGNASE"/>
</dbReference>
<dbReference type="Gene3D" id="1.20.910.10">
    <property type="entry name" value="Heme oxygenase-like"/>
    <property type="match status" value="1"/>
</dbReference>
<dbReference type="InterPro" id="IPR016053">
    <property type="entry name" value="Haem_Oase-like"/>
</dbReference>
<evidence type="ECO:0000256" key="2">
    <source>
        <dbReference type="ARBA" id="ARBA00022723"/>
    </source>
</evidence>
<dbReference type="InterPro" id="IPR037119">
    <property type="entry name" value="Haem_oxidase_HugZ-like_sf"/>
</dbReference>
<dbReference type="Proteomes" id="UP000291832">
    <property type="component" value="Unassembled WGS sequence"/>
</dbReference>
<organism evidence="6 7">
    <name type="scientific">Leucobacter luti</name>
    <dbReference type="NCBI Taxonomy" id="340320"/>
    <lineage>
        <taxon>Bacteria</taxon>
        <taxon>Bacillati</taxon>
        <taxon>Actinomycetota</taxon>
        <taxon>Actinomycetes</taxon>
        <taxon>Micrococcales</taxon>
        <taxon>Microbacteriaceae</taxon>
        <taxon>Leucobacter</taxon>
    </lineage>
</organism>
<dbReference type="InterPro" id="IPR019595">
    <property type="entry name" value="DUF2470"/>
</dbReference>
<dbReference type="Pfam" id="PF10615">
    <property type="entry name" value="DUF2470"/>
    <property type="match status" value="1"/>
</dbReference>
<dbReference type="GO" id="GO:0006788">
    <property type="term" value="P:heme oxidation"/>
    <property type="evidence" value="ECO:0007669"/>
    <property type="project" value="InterPro"/>
</dbReference>
<evidence type="ECO:0000313" key="7">
    <source>
        <dbReference type="Proteomes" id="UP000291832"/>
    </source>
</evidence>
<feature type="region of interest" description="Disordered" evidence="4">
    <location>
        <begin position="96"/>
        <end position="170"/>
    </location>
</feature>
<dbReference type="AlphaFoldDB" id="A0A4Q7TZS8"/>
<comment type="caution">
    <text evidence="6">The sequence shown here is derived from an EMBL/GenBank/DDBJ whole genome shotgun (WGS) entry which is preliminary data.</text>
</comment>
<keyword evidence="7" id="KW-1185">Reference proteome</keyword>
<evidence type="ECO:0000313" key="6">
    <source>
        <dbReference type="EMBL" id="RZT66661.1"/>
    </source>
</evidence>
<dbReference type="GO" id="GO:0042167">
    <property type="term" value="P:heme catabolic process"/>
    <property type="evidence" value="ECO:0007669"/>
    <property type="project" value="TreeGrafter"/>
</dbReference>
<evidence type="ECO:0000256" key="4">
    <source>
        <dbReference type="SAM" id="MobiDB-lite"/>
    </source>
</evidence>
<dbReference type="PANTHER" id="PTHR10720">
    <property type="entry name" value="HEME OXYGENASE"/>
    <property type="match status" value="1"/>
</dbReference>
<feature type="compositionally biased region" description="Basic and acidic residues" evidence="4">
    <location>
        <begin position="96"/>
        <end position="112"/>
    </location>
</feature>
<dbReference type="EMBL" id="SHKI01000003">
    <property type="protein sequence ID" value="RZT66661.1"/>
    <property type="molecule type" value="Genomic_DNA"/>
</dbReference>
<dbReference type="GO" id="GO:0020037">
    <property type="term" value="F:heme binding"/>
    <property type="evidence" value="ECO:0007669"/>
    <property type="project" value="TreeGrafter"/>
</dbReference>
<dbReference type="InterPro" id="IPR016084">
    <property type="entry name" value="Haem_Oase-like_multi-hlx"/>
</dbReference>